<dbReference type="eggNOG" id="ENOG502SUQF">
    <property type="taxonomic scope" value="Eukaryota"/>
</dbReference>
<protein>
    <submittedName>
        <fullName evidence="3">Uncharacterized protein</fullName>
    </submittedName>
</protein>
<organism evidence="4">
    <name type="scientific">Pyrenophora teres f. teres (strain 0-1)</name>
    <name type="common">Barley net blotch fungus</name>
    <name type="synonym">Drechslera teres f. teres</name>
    <dbReference type="NCBI Taxonomy" id="861557"/>
    <lineage>
        <taxon>Eukaryota</taxon>
        <taxon>Fungi</taxon>
        <taxon>Dikarya</taxon>
        <taxon>Ascomycota</taxon>
        <taxon>Pezizomycotina</taxon>
        <taxon>Dothideomycetes</taxon>
        <taxon>Pleosporomycetidae</taxon>
        <taxon>Pleosporales</taxon>
        <taxon>Pleosporineae</taxon>
        <taxon>Pleosporaceae</taxon>
        <taxon>Pyrenophora</taxon>
    </lineage>
</organism>
<dbReference type="AlphaFoldDB" id="E3RRN4"/>
<feature type="signal peptide" evidence="1">
    <location>
        <begin position="1"/>
        <end position="18"/>
    </location>
</feature>
<dbReference type="EMBL" id="GL534690">
    <property type="protein sequence ID" value="EFQ91614.1"/>
    <property type="molecule type" value="Genomic_DNA"/>
</dbReference>
<dbReference type="OrthoDB" id="5078722at2759"/>
<keyword evidence="1" id="KW-0732">Signal</keyword>
<keyword evidence="4" id="KW-1185">Reference proteome</keyword>
<dbReference type="KEGG" id="pte:PTT_11491"/>
<evidence type="ECO:0000313" key="2">
    <source>
        <dbReference type="EMBL" id="EFQ91614.1"/>
    </source>
</evidence>
<dbReference type="Proteomes" id="UP000001067">
    <property type="component" value="Unassembled WGS sequence"/>
</dbReference>
<evidence type="ECO:0000313" key="4">
    <source>
        <dbReference type="Proteomes" id="UP000001067"/>
    </source>
</evidence>
<evidence type="ECO:0000313" key="3">
    <source>
        <dbReference type="EMBL" id="EFQ91615.1"/>
    </source>
</evidence>
<proteinExistence type="predicted"/>
<dbReference type="EMBL" id="GL534689">
    <property type="protein sequence ID" value="EFQ91615.1"/>
    <property type="molecule type" value="Genomic_DNA"/>
</dbReference>
<evidence type="ECO:0000256" key="1">
    <source>
        <dbReference type="SAM" id="SignalP"/>
    </source>
</evidence>
<reference evidence="3 4" key="1">
    <citation type="journal article" date="2010" name="Genome Biol.">
        <title>A first genome assembly of the barley fungal pathogen Pyrenophora teres f. teres.</title>
        <authorList>
            <person name="Ellwood S.R."/>
            <person name="Liu Z."/>
            <person name="Syme R.A."/>
            <person name="Lai Z."/>
            <person name="Hane J.K."/>
            <person name="Keiper F."/>
            <person name="Moffat C.S."/>
            <person name="Oliver R.P."/>
            <person name="Friesen T.L."/>
        </authorList>
    </citation>
    <scope>NUCLEOTIDE SEQUENCE [LARGE SCALE GENOMIC DNA]</scope>
    <source>
        <strain evidence="3 4">0-1</strain>
    </source>
</reference>
<dbReference type="HOGENOM" id="CLU_1547428_0_0_1"/>
<name>E3RRN4_PYRTT</name>
<dbReference type="KEGG" id="pte:PTT_11492"/>
<accession>E3RRN4</accession>
<sequence>MLSKYLQLILLCLTVALARPADLGQSDQSICRSGFGCLPFGNSAWNTFTVTLPVENDPIARQENSPGAELTVEIWNRQDRTVFIGVRRYDGYRLNHFDHIEFQVYLGRVNPINRFRLNSEVIDRLGTGGVGTIPADRVTSARTRTTNQITIRWRLV</sequence>
<gene>
    <name evidence="3" type="ORF">PTT_11491</name>
    <name evidence="2" type="ORF">PTT_11492</name>
</gene>
<feature type="chain" id="PRO_5010830891" evidence="1">
    <location>
        <begin position="19"/>
        <end position="156"/>
    </location>
</feature>